<keyword evidence="6" id="KW-0238">DNA-binding</keyword>
<evidence type="ECO:0000313" key="10">
    <source>
        <dbReference type="Proteomes" id="UP000316330"/>
    </source>
</evidence>
<dbReference type="SUPFAM" id="SSF46785">
    <property type="entry name" value="Winged helix' DNA-binding domain"/>
    <property type="match status" value="1"/>
</dbReference>
<proteinExistence type="inferred from homology"/>
<dbReference type="InterPro" id="IPR015424">
    <property type="entry name" value="PyrdxlP-dep_Trfase"/>
</dbReference>
<comment type="similarity">
    <text evidence="2">In the C-terminal section; belongs to the class-I pyridoxal-phosphate-dependent aminotransferase family.</text>
</comment>
<evidence type="ECO:0000313" key="9">
    <source>
        <dbReference type="EMBL" id="TVX99737.1"/>
    </source>
</evidence>
<sequence length="475" mass="52964">MSGLSPLLDRESGIPVYLQLYAYIRQQIESGKLAFDDKLPSIRELSSYLHVSKNTVEIAYQQLVAEGYVHSKPRSGLRVLRVEPVMGEKSGVPVRGPSATAPKMTSGKNAAEIDFRYGDVALEKFPLAVWKKCMSDALGGDLRQILGYGDLQGNPELRYEIARYLYASRGIYCSPEQIFLAGGTQQAIGLLCQLLPLAKRVAIEDPGYDGVRTVLVNHDRDIIPIPIEADGLNVEAVQRSGAGAVYLTPSHQFPIGGILPVHKRARLLQWAADEDAMILEDDYDSEFRYQGQPIPALKAMDSRDRVVYLGTFSKSFLPAMRLGYFVLPERLAGDFLTRLEPYSQSVSPLLQQAMLMFMKEGHFERHVRKMRKLYQGRHRALLNAVHRHLGSRVGIIGHKAGLHLLLDIHGRDSSELIALAARRGVNVYSPRSYWCEPESCPRSFVMLGFGGLSEGAIEEGILRLRQSWFGHESAT</sequence>
<evidence type="ECO:0000256" key="3">
    <source>
        <dbReference type="ARBA" id="ARBA00022576"/>
    </source>
</evidence>
<accession>A0A559JIN5</accession>
<dbReference type="GO" id="GO:0008483">
    <property type="term" value="F:transaminase activity"/>
    <property type="evidence" value="ECO:0007669"/>
    <property type="project" value="UniProtKB-KW"/>
</dbReference>
<dbReference type="Proteomes" id="UP000316330">
    <property type="component" value="Unassembled WGS sequence"/>
</dbReference>
<reference evidence="9 10" key="1">
    <citation type="submission" date="2019-07" db="EMBL/GenBank/DDBJ databases">
        <authorList>
            <person name="Kim J."/>
        </authorList>
    </citation>
    <scope>NUCLEOTIDE SEQUENCE [LARGE SCALE GENOMIC DNA]</scope>
    <source>
        <strain evidence="9 10">G13</strain>
    </source>
</reference>
<gene>
    <name evidence="9" type="ORF">FPZ45_12345</name>
</gene>
<dbReference type="Gene3D" id="1.10.10.10">
    <property type="entry name" value="Winged helix-like DNA-binding domain superfamily/Winged helix DNA-binding domain"/>
    <property type="match status" value="1"/>
</dbReference>
<dbReference type="EMBL" id="VNJJ01000006">
    <property type="protein sequence ID" value="TVX99737.1"/>
    <property type="molecule type" value="Genomic_DNA"/>
</dbReference>
<dbReference type="GO" id="GO:0003700">
    <property type="term" value="F:DNA-binding transcription factor activity"/>
    <property type="evidence" value="ECO:0007669"/>
    <property type="project" value="InterPro"/>
</dbReference>
<dbReference type="SUPFAM" id="SSF53383">
    <property type="entry name" value="PLP-dependent transferases"/>
    <property type="match status" value="1"/>
</dbReference>
<dbReference type="GO" id="GO:0030170">
    <property type="term" value="F:pyridoxal phosphate binding"/>
    <property type="evidence" value="ECO:0007669"/>
    <property type="project" value="InterPro"/>
</dbReference>
<evidence type="ECO:0000256" key="1">
    <source>
        <dbReference type="ARBA" id="ARBA00001933"/>
    </source>
</evidence>
<keyword evidence="4" id="KW-0663">Pyridoxal phosphate</keyword>
<evidence type="ECO:0000256" key="7">
    <source>
        <dbReference type="ARBA" id="ARBA00023163"/>
    </source>
</evidence>
<dbReference type="InterPro" id="IPR015421">
    <property type="entry name" value="PyrdxlP-dep_Trfase_major"/>
</dbReference>
<comment type="cofactor">
    <cofactor evidence="1">
        <name>pyridoxal 5'-phosphate</name>
        <dbReference type="ChEBI" id="CHEBI:597326"/>
    </cofactor>
</comment>
<dbReference type="RefSeq" id="WP_144701859.1">
    <property type="nucleotide sequence ID" value="NZ_VNJJ01000006.1"/>
</dbReference>
<dbReference type="OrthoDB" id="9808770at2"/>
<evidence type="ECO:0000259" key="8">
    <source>
        <dbReference type="PROSITE" id="PS50949"/>
    </source>
</evidence>
<evidence type="ECO:0000256" key="2">
    <source>
        <dbReference type="ARBA" id="ARBA00005384"/>
    </source>
</evidence>
<keyword evidence="5" id="KW-0805">Transcription regulation</keyword>
<feature type="domain" description="HTH gntR-type" evidence="8">
    <location>
        <begin position="14"/>
        <end position="82"/>
    </location>
</feature>
<keyword evidence="9" id="KW-0808">Transferase</keyword>
<dbReference type="AlphaFoldDB" id="A0A559JIN5"/>
<dbReference type="InterPro" id="IPR036388">
    <property type="entry name" value="WH-like_DNA-bd_sf"/>
</dbReference>
<evidence type="ECO:0000256" key="4">
    <source>
        <dbReference type="ARBA" id="ARBA00022898"/>
    </source>
</evidence>
<dbReference type="InterPro" id="IPR051446">
    <property type="entry name" value="HTH_trans_reg/aminotransferase"/>
</dbReference>
<dbReference type="InterPro" id="IPR004839">
    <property type="entry name" value="Aminotransferase_I/II_large"/>
</dbReference>
<dbReference type="Pfam" id="PF00155">
    <property type="entry name" value="Aminotran_1_2"/>
    <property type="match status" value="1"/>
</dbReference>
<dbReference type="InterPro" id="IPR000524">
    <property type="entry name" value="Tscrpt_reg_HTH_GntR"/>
</dbReference>
<dbReference type="PANTHER" id="PTHR46577:SF1">
    <property type="entry name" value="HTH-TYPE TRANSCRIPTIONAL REGULATORY PROTEIN GABR"/>
    <property type="match status" value="1"/>
</dbReference>
<evidence type="ECO:0000256" key="5">
    <source>
        <dbReference type="ARBA" id="ARBA00023015"/>
    </source>
</evidence>
<dbReference type="CDD" id="cd07377">
    <property type="entry name" value="WHTH_GntR"/>
    <property type="match status" value="1"/>
</dbReference>
<protein>
    <submittedName>
        <fullName evidence="9">PLP-dependent aminotransferase family protein</fullName>
    </submittedName>
</protein>
<name>A0A559JIN5_9BACL</name>
<dbReference type="GO" id="GO:0003677">
    <property type="term" value="F:DNA binding"/>
    <property type="evidence" value="ECO:0007669"/>
    <property type="project" value="UniProtKB-KW"/>
</dbReference>
<evidence type="ECO:0000256" key="6">
    <source>
        <dbReference type="ARBA" id="ARBA00023125"/>
    </source>
</evidence>
<keyword evidence="10" id="KW-1185">Reference proteome</keyword>
<dbReference type="Gene3D" id="3.40.640.10">
    <property type="entry name" value="Type I PLP-dependent aspartate aminotransferase-like (Major domain)"/>
    <property type="match status" value="1"/>
</dbReference>
<dbReference type="PANTHER" id="PTHR46577">
    <property type="entry name" value="HTH-TYPE TRANSCRIPTIONAL REGULATORY PROTEIN GABR"/>
    <property type="match status" value="1"/>
</dbReference>
<dbReference type="Pfam" id="PF00392">
    <property type="entry name" value="GntR"/>
    <property type="match status" value="1"/>
</dbReference>
<dbReference type="InterPro" id="IPR036390">
    <property type="entry name" value="WH_DNA-bd_sf"/>
</dbReference>
<keyword evidence="7" id="KW-0804">Transcription</keyword>
<comment type="caution">
    <text evidence="9">The sequence shown here is derived from an EMBL/GenBank/DDBJ whole genome shotgun (WGS) entry which is preliminary data.</text>
</comment>
<keyword evidence="3 9" id="KW-0032">Aminotransferase</keyword>
<dbReference type="CDD" id="cd00609">
    <property type="entry name" value="AAT_like"/>
    <property type="match status" value="1"/>
</dbReference>
<dbReference type="PROSITE" id="PS50949">
    <property type="entry name" value="HTH_GNTR"/>
    <property type="match status" value="1"/>
</dbReference>
<organism evidence="9 10">
    <name type="scientific">Cohnella terricola</name>
    <dbReference type="NCBI Taxonomy" id="1289167"/>
    <lineage>
        <taxon>Bacteria</taxon>
        <taxon>Bacillati</taxon>
        <taxon>Bacillota</taxon>
        <taxon>Bacilli</taxon>
        <taxon>Bacillales</taxon>
        <taxon>Paenibacillaceae</taxon>
        <taxon>Cohnella</taxon>
    </lineage>
</organism>
<dbReference type="SMART" id="SM00345">
    <property type="entry name" value="HTH_GNTR"/>
    <property type="match status" value="1"/>
</dbReference>